<evidence type="ECO:0000259" key="5">
    <source>
        <dbReference type="PROSITE" id="PS50949"/>
    </source>
</evidence>
<dbReference type="Gene3D" id="1.10.10.10">
    <property type="entry name" value="Winged helix-like DNA-binding domain superfamily/Winged helix DNA-binding domain"/>
    <property type="match status" value="1"/>
</dbReference>
<reference evidence="6" key="1">
    <citation type="submission" date="2024-07" db="EMBL/GenBank/DDBJ databases">
        <authorList>
            <person name="fu j."/>
        </authorList>
    </citation>
    <scope>NUCLEOTIDE SEQUENCE</scope>
    <source>
        <strain evidence="6">P10A9</strain>
    </source>
</reference>
<dbReference type="EMBL" id="CP163302">
    <property type="protein sequence ID" value="XDP46326.1"/>
    <property type="molecule type" value="Genomic_DNA"/>
</dbReference>
<dbReference type="InterPro" id="IPR036390">
    <property type="entry name" value="WH_DNA-bd_sf"/>
</dbReference>
<dbReference type="SUPFAM" id="SSF46785">
    <property type="entry name" value="Winged helix' DNA-binding domain"/>
    <property type="match status" value="1"/>
</dbReference>
<name>A0AB39L641_9MICC</name>
<dbReference type="InterPro" id="IPR011711">
    <property type="entry name" value="GntR_C"/>
</dbReference>
<keyword evidence="1" id="KW-0805">Transcription regulation</keyword>
<dbReference type="SMART" id="SM00895">
    <property type="entry name" value="FCD"/>
    <property type="match status" value="1"/>
</dbReference>
<dbReference type="InterPro" id="IPR036388">
    <property type="entry name" value="WH-like_DNA-bd_sf"/>
</dbReference>
<dbReference type="Pfam" id="PF07729">
    <property type="entry name" value="FCD"/>
    <property type="match status" value="1"/>
</dbReference>
<dbReference type="CDD" id="cd07377">
    <property type="entry name" value="WHTH_GntR"/>
    <property type="match status" value="1"/>
</dbReference>
<accession>A0AB39L641</accession>
<keyword evidence="3" id="KW-0804">Transcription</keyword>
<dbReference type="InterPro" id="IPR000524">
    <property type="entry name" value="Tscrpt_reg_HTH_GntR"/>
</dbReference>
<dbReference type="GO" id="GO:0003700">
    <property type="term" value="F:DNA-binding transcription factor activity"/>
    <property type="evidence" value="ECO:0007669"/>
    <property type="project" value="InterPro"/>
</dbReference>
<dbReference type="InterPro" id="IPR008920">
    <property type="entry name" value="TF_FadR/GntR_C"/>
</dbReference>
<dbReference type="SUPFAM" id="SSF48008">
    <property type="entry name" value="GntR ligand-binding domain-like"/>
    <property type="match status" value="1"/>
</dbReference>
<evidence type="ECO:0000256" key="1">
    <source>
        <dbReference type="ARBA" id="ARBA00023015"/>
    </source>
</evidence>
<evidence type="ECO:0000256" key="3">
    <source>
        <dbReference type="ARBA" id="ARBA00023163"/>
    </source>
</evidence>
<feature type="domain" description="HTH gntR-type" evidence="5">
    <location>
        <begin position="34"/>
        <end position="101"/>
    </location>
</feature>
<dbReference type="PANTHER" id="PTHR43537:SF5">
    <property type="entry name" value="UXU OPERON TRANSCRIPTIONAL REGULATOR"/>
    <property type="match status" value="1"/>
</dbReference>
<dbReference type="RefSeq" id="WP_369046660.1">
    <property type="nucleotide sequence ID" value="NZ_CP163302.1"/>
</dbReference>
<dbReference type="PROSITE" id="PS50949">
    <property type="entry name" value="HTH_GNTR"/>
    <property type="match status" value="1"/>
</dbReference>
<sequence length="241" mass="26303">MTSTAVASEAPAPGEPRDALAEPTANGEQAASSVSLAEQAYLTLRDRLIMLEIKPGAPINDTALAAELGVGRTPVREALKRLEVDHLVVSYPRRGTFATAVDITELADVSEIREQLEPLAARRAARDASPAMRERLRETADAIEALAEPIDQRELMRYDITVHRLIYAAAGNPHLTDALIRYDNLATRIWCLVLDKVPSVAGHIQEHAEMLRTIADGRAEDAGRMALEHVTSFEATIRKAL</sequence>
<dbReference type="KEGG" id="spue:AB5L97_04750"/>
<dbReference type="SMART" id="SM00345">
    <property type="entry name" value="HTH_GNTR"/>
    <property type="match status" value="1"/>
</dbReference>
<evidence type="ECO:0000256" key="2">
    <source>
        <dbReference type="ARBA" id="ARBA00023125"/>
    </source>
</evidence>
<dbReference type="Gene3D" id="1.20.120.530">
    <property type="entry name" value="GntR ligand-binding domain-like"/>
    <property type="match status" value="1"/>
</dbReference>
<evidence type="ECO:0000313" key="6">
    <source>
        <dbReference type="EMBL" id="XDP46326.1"/>
    </source>
</evidence>
<organism evidence="6">
    <name type="scientific">Sinomonas puerhi</name>
    <dbReference type="NCBI Taxonomy" id="3238584"/>
    <lineage>
        <taxon>Bacteria</taxon>
        <taxon>Bacillati</taxon>
        <taxon>Actinomycetota</taxon>
        <taxon>Actinomycetes</taxon>
        <taxon>Micrococcales</taxon>
        <taxon>Micrococcaceae</taxon>
        <taxon>Sinomonas</taxon>
    </lineage>
</organism>
<dbReference type="GO" id="GO:0003677">
    <property type="term" value="F:DNA binding"/>
    <property type="evidence" value="ECO:0007669"/>
    <property type="project" value="UniProtKB-KW"/>
</dbReference>
<proteinExistence type="predicted"/>
<dbReference type="AlphaFoldDB" id="A0AB39L641"/>
<evidence type="ECO:0000256" key="4">
    <source>
        <dbReference type="SAM" id="MobiDB-lite"/>
    </source>
</evidence>
<keyword evidence="2" id="KW-0238">DNA-binding</keyword>
<gene>
    <name evidence="6" type="ORF">AB5L97_04750</name>
</gene>
<dbReference type="Pfam" id="PF00392">
    <property type="entry name" value="GntR"/>
    <property type="match status" value="1"/>
</dbReference>
<dbReference type="PANTHER" id="PTHR43537">
    <property type="entry name" value="TRANSCRIPTIONAL REGULATOR, GNTR FAMILY"/>
    <property type="match status" value="1"/>
</dbReference>
<protein>
    <submittedName>
        <fullName evidence="6">GntR family transcriptional regulator</fullName>
    </submittedName>
</protein>
<feature type="region of interest" description="Disordered" evidence="4">
    <location>
        <begin position="1"/>
        <end position="32"/>
    </location>
</feature>